<feature type="transmembrane region" description="Helical" evidence="6">
    <location>
        <begin position="103"/>
        <end position="121"/>
    </location>
</feature>
<protein>
    <recommendedName>
        <fullName evidence="7">ABC3 transporter permease C-terminal domain-containing protein</fullName>
    </recommendedName>
</protein>
<feature type="transmembrane region" description="Helical" evidence="6">
    <location>
        <begin position="57"/>
        <end position="75"/>
    </location>
</feature>
<dbReference type="GO" id="GO:0055085">
    <property type="term" value="P:transmembrane transport"/>
    <property type="evidence" value="ECO:0007669"/>
    <property type="project" value="UniProtKB-UniRule"/>
</dbReference>
<dbReference type="PIRSF" id="PIRSF018968">
    <property type="entry name" value="ABC_permease_BceB"/>
    <property type="match status" value="1"/>
</dbReference>
<dbReference type="PANTHER" id="PTHR46795:SF3">
    <property type="entry name" value="ABC TRANSPORTER PERMEASE"/>
    <property type="match status" value="1"/>
</dbReference>
<dbReference type="Pfam" id="PF02687">
    <property type="entry name" value="FtsX"/>
    <property type="match status" value="1"/>
</dbReference>
<dbReference type="eggNOG" id="COG0577">
    <property type="taxonomic scope" value="Bacteria"/>
</dbReference>
<keyword evidence="6" id="KW-0813">Transport</keyword>
<dbReference type="Proteomes" id="UP000070326">
    <property type="component" value="Unassembled WGS sequence"/>
</dbReference>
<feature type="transmembrane region" description="Helical" evidence="6">
    <location>
        <begin position="20"/>
        <end position="37"/>
    </location>
</feature>
<name>A0A135YYK3_9FIRM</name>
<evidence type="ECO:0000256" key="1">
    <source>
        <dbReference type="ARBA" id="ARBA00004651"/>
    </source>
</evidence>
<feature type="transmembrane region" description="Helical" evidence="6">
    <location>
        <begin position="155"/>
        <end position="179"/>
    </location>
</feature>
<proteinExistence type="inferred from homology"/>
<comment type="subcellular location">
    <subcellularLocation>
        <location evidence="1 6">Cell membrane</location>
        <topology evidence="1 6">Multi-pass membrane protein</topology>
    </subcellularLocation>
</comment>
<dbReference type="EMBL" id="LSQZ01000006">
    <property type="protein sequence ID" value="KXI14469.1"/>
    <property type="molecule type" value="Genomic_DNA"/>
</dbReference>
<organism evidence="8 9">
    <name type="scientific">Peptostreptococcus anaerobius</name>
    <dbReference type="NCBI Taxonomy" id="1261"/>
    <lineage>
        <taxon>Bacteria</taxon>
        <taxon>Bacillati</taxon>
        <taxon>Bacillota</taxon>
        <taxon>Clostridia</taxon>
        <taxon>Peptostreptococcales</taxon>
        <taxon>Peptostreptococcaceae</taxon>
        <taxon>Peptostreptococcus</taxon>
    </lineage>
</organism>
<comment type="similarity">
    <text evidence="6">Belongs to the ABC-4 integral membrane protein family.</text>
</comment>
<feature type="transmembrane region" description="Helical" evidence="6">
    <location>
        <begin position="230"/>
        <end position="256"/>
    </location>
</feature>
<comment type="caution">
    <text evidence="8">The sequence shown here is derived from an EMBL/GenBank/DDBJ whole genome shotgun (WGS) entry which is preliminary data.</text>
</comment>
<reference evidence="8 9" key="1">
    <citation type="submission" date="2016-02" db="EMBL/GenBank/DDBJ databases">
        <authorList>
            <person name="Wen L."/>
            <person name="He K."/>
            <person name="Yang H."/>
        </authorList>
    </citation>
    <scope>NUCLEOTIDE SEQUENCE [LARGE SCALE GENOMIC DNA]</scope>
    <source>
        <strain evidence="8 9">MJR8628A</strain>
    </source>
</reference>
<evidence type="ECO:0000256" key="5">
    <source>
        <dbReference type="ARBA" id="ARBA00023136"/>
    </source>
</evidence>
<dbReference type="InterPro" id="IPR052536">
    <property type="entry name" value="ABC-4_Integral_Memb_Prot"/>
</dbReference>
<accession>A0A135YYK3</accession>
<keyword evidence="3 6" id="KW-0812">Transmembrane</keyword>
<evidence type="ECO:0000256" key="4">
    <source>
        <dbReference type="ARBA" id="ARBA00022989"/>
    </source>
</evidence>
<sequence length="663" mass="75021">MNSILSKFALKNMKTNRVMLVPFILSSSIMLSLFYIMRSLVSNDYVIHRHKDLPMVINFGTLIVAIFTFMFIIYANRYLIKRRSKEFALYSILGLETRHIRKIIFIEEFITFLVIGILSLLEGHVFGKLSFLGLNKIMKDVNVKLMNYTFSYKSALYLFIFTAIIFIAVYIISCWNIRAVSPMQLLAQQKAGQKEPKSKFIISLLGVLLLAGGYYLALASDGTLNSLKNFFVAVVMVIGATYFLFVSFSIWILKLLKKRESYYKTKNFLSISGMLYRMKANGMGLASIAVMSTSVIVTIGSTMSIYSGIEGVVNSKLARDYSISYEDSIPASMSNDEILKIEKSMTDLVKSTVTDKSDIKGLYTKRSSLVPMLKSGSTLDILQKTKSGKKPSGLPVYGLIETLDSYNRSKGKNISLEDNQVLMTSNNKRIMDYDHFKIADKNYRVIRGESDSGSEYAIDAYHIVVKDYKTMVDINKYYSVNNYKIDTNIEALWNLDKNSSEARNESAYTKTLKSVASRNNMDVLTKVDVREIGYNFNGGFLFIGILIGIMFLVGTVLVTYYKQLTEGYEDRANYQIMKKVGLPDDMIKKTASSQIIWMLFIPLFVAVVHTAVASKVLSGLLGLFGVWSYGILVKNLLIVTLVFLVFYLVVFKITSNIYYKIVN</sequence>
<feature type="transmembrane region" description="Helical" evidence="6">
    <location>
        <begin position="595"/>
        <end position="614"/>
    </location>
</feature>
<dbReference type="AlphaFoldDB" id="A0A135YYK3"/>
<feature type="transmembrane region" description="Helical" evidence="6">
    <location>
        <begin position="540"/>
        <end position="561"/>
    </location>
</feature>
<dbReference type="GO" id="GO:0005886">
    <property type="term" value="C:plasma membrane"/>
    <property type="evidence" value="ECO:0007669"/>
    <property type="project" value="UniProtKB-SubCell"/>
</dbReference>
<evidence type="ECO:0000259" key="7">
    <source>
        <dbReference type="Pfam" id="PF02687"/>
    </source>
</evidence>
<evidence type="ECO:0000256" key="6">
    <source>
        <dbReference type="PIRNR" id="PIRNR018968"/>
    </source>
</evidence>
<feature type="transmembrane region" description="Helical" evidence="6">
    <location>
        <begin position="626"/>
        <end position="650"/>
    </location>
</feature>
<dbReference type="PATRIC" id="fig|1261.5.peg.190"/>
<keyword evidence="2 6" id="KW-1003">Cell membrane</keyword>
<evidence type="ECO:0000256" key="3">
    <source>
        <dbReference type="ARBA" id="ARBA00022692"/>
    </source>
</evidence>
<dbReference type="RefSeq" id="WP_061101591.1">
    <property type="nucleotide sequence ID" value="NZ_KQ961786.1"/>
</dbReference>
<dbReference type="STRING" id="1261.HMPREF3195_00186"/>
<evidence type="ECO:0000256" key="2">
    <source>
        <dbReference type="ARBA" id="ARBA00022475"/>
    </source>
</evidence>
<feature type="transmembrane region" description="Helical" evidence="6">
    <location>
        <begin position="200"/>
        <end position="218"/>
    </location>
</feature>
<gene>
    <name evidence="8" type="ORF">HMPREF3195_00186</name>
</gene>
<feature type="transmembrane region" description="Helical" evidence="6">
    <location>
        <begin position="284"/>
        <end position="306"/>
    </location>
</feature>
<keyword evidence="4 6" id="KW-1133">Transmembrane helix</keyword>
<evidence type="ECO:0000313" key="8">
    <source>
        <dbReference type="EMBL" id="KXI14469.1"/>
    </source>
</evidence>
<feature type="domain" description="ABC3 transporter permease C-terminal" evidence="7">
    <location>
        <begin position="60"/>
        <end position="182"/>
    </location>
</feature>
<dbReference type="InterPro" id="IPR027022">
    <property type="entry name" value="ABC_permease_BceB-typ"/>
</dbReference>
<evidence type="ECO:0000313" key="9">
    <source>
        <dbReference type="Proteomes" id="UP000070326"/>
    </source>
</evidence>
<dbReference type="PANTHER" id="PTHR46795">
    <property type="entry name" value="ABC TRANSPORTER PERMEASE-RELATED-RELATED"/>
    <property type="match status" value="1"/>
</dbReference>
<keyword evidence="5 6" id="KW-0472">Membrane</keyword>
<dbReference type="InterPro" id="IPR003838">
    <property type="entry name" value="ABC3_permease_C"/>
</dbReference>